<accession>A0A1Q2YBL7</accession>
<reference evidence="4 5" key="1">
    <citation type="submission" date="2016-08" db="EMBL/GenBank/DDBJ databases">
        <title>Whole genome shotgun sequence of Pichia membranifaciens KS47-1.</title>
        <authorList>
            <person name="Konishi M."/>
            <person name="Ishida M."/>
            <person name="Arakawa T."/>
            <person name="Kato Y."/>
            <person name="Horiuchi J."/>
        </authorList>
    </citation>
    <scope>NUCLEOTIDE SEQUENCE [LARGE SCALE GENOMIC DNA]</scope>
    <source>
        <strain evidence="4 5">KS47-1</strain>
    </source>
</reference>
<dbReference type="EMBL" id="BDGI01000012">
    <property type="protein sequence ID" value="GAV26932.1"/>
    <property type="molecule type" value="Genomic_DNA"/>
</dbReference>
<dbReference type="PANTHER" id="PTHR34814:SF1">
    <property type="entry name" value="NITROSOGUANIDINE RESISTANCE PROTEIN SNG1"/>
    <property type="match status" value="1"/>
</dbReference>
<feature type="domain" description="DUF3533" evidence="3">
    <location>
        <begin position="99"/>
        <end position="464"/>
    </location>
</feature>
<comment type="caution">
    <text evidence="4">The sequence shown here is derived from an EMBL/GenBank/DDBJ whole genome shotgun (WGS) entry which is preliminary data.</text>
</comment>
<evidence type="ECO:0000256" key="1">
    <source>
        <dbReference type="SAM" id="MobiDB-lite"/>
    </source>
</evidence>
<keyword evidence="2" id="KW-1133">Transmembrane helix</keyword>
<dbReference type="InterPro" id="IPR053001">
    <property type="entry name" value="MNNG_permease-like"/>
</dbReference>
<feature type="transmembrane region" description="Helical" evidence="2">
    <location>
        <begin position="452"/>
        <end position="474"/>
    </location>
</feature>
<dbReference type="Proteomes" id="UP000186136">
    <property type="component" value="Unassembled WGS sequence"/>
</dbReference>
<evidence type="ECO:0000259" key="3">
    <source>
        <dbReference type="Pfam" id="PF12051"/>
    </source>
</evidence>
<name>A0A1Q2YBL7_9ASCO</name>
<feature type="transmembrane region" description="Helical" evidence="2">
    <location>
        <begin position="95"/>
        <end position="114"/>
    </location>
</feature>
<evidence type="ECO:0000313" key="4">
    <source>
        <dbReference type="EMBL" id="GAV26932.1"/>
    </source>
</evidence>
<keyword evidence="2" id="KW-0472">Membrane</keyword>
<feature type="region of interest" description="Disordered" evidence="1">
    <location>
        <begin position="1"/>
        <end position="76"/>
    </location>
</feature>
<protein>
    <recommendedName>
        <fullName evidence="3">DUF3533 domain-containing protein</fullName>
    </recommendedName>
</protein>
<feature type="transmembrane region" description="Helical" evidence="2">
    <location>
        <begin position="335"/>
        <end position="353"/>
    </location>
</feature>
<organism evidence="4 5">
    <name type="scientific">Pichia membranifaciens</name>
    <dbReference type="NCBI Taxonomy" id="4926"/>
    <lineage>
        <taxon>Eukaryota</taxon>
        <taxon>Fungi</taxon>
        <taxon>Dikarya</taxon>
        <taxon>Ascomycota</taxon>
        <taxon>Saccharomycotina</taxon>
        <taxon>Pichiomycetes</taxon>
        <taxon>Pichiales</taxon>
        <taxon>Pichiaceae</taxon>
        <taxon>Pichia</taxon>
    </lineage>
</organism>
<keyword evidence="5" id="KW-1185">Reference proteome</keyword>
<feature type="transmembrane region" description="Helical" evidence="2">
    <location>
        <begin position="398"/>
        <end position="417"/>
    </location>
</feature>
<sequence>MSDKQSNESSSSEGVQPYLRDGGRASVHSGEEEQDLLRTISEYNDETVTSGEARENERAREEDLEKGIRPPGPPPKYSLFSKENRGVRMQVFKQYAVVILALWIFILSVWPIYWGSMYKRDGRLINLHFLVAVEEDRAAPISQALYLATQHPELQLSATWDFESNLSEADVQKLIHDQKYWAAIYVTESNVSQSLTNAFVSAENIDTRNFVRSLYETARDPTTMEGFVSPTVFKFEAYFQDALQTEIYPALIKNLTSEQFSRLQNTNVLTSYPIIQPTDAIPVEPVTNGPLQVGLIYIIIITFFEVMWMAQLYGTVAKSAITIHYIMFRVVLSQLNYLLISLAFTCLNAAFQIKMDNSWKGGFGVFWMVSYLTMAAVGGANQNIGLILFAIHPPLMGFWMLFFVMINISATFAPIPLCPEFYRFTYAMPIKNAYELLKVTLFDTSRKNLGRYFGILVAWIVLNNLLLPVCMAFFSWNMKRKIMKEVKSKNDAKKN</sequence>
<dbReference type="AlphaFoldDB" id="A0A1Q2YBL7"/>
<feature type="transmembrane region" description="Helical" evidence="2">
    <location>
        <begin position="365"/>
        <end position="391"/>
    </location>
</feature>
<dbReference type="GO" id="GO:0016020">
    <property type="term" value="C:membrane"/>
    <property type="evidence" value="ECO:0007669"/>
    <property type="project" value="TreeGrafter"/>
</dbReference>
<proteinExistence type="predicted"/>
<dbReference type="PANTHER" id="PTHR34814">
    <property type="entry name" value="NITROSOGUANIDINE RESISTANCE PROTEIN SNG1"/>
    <property type="match status" value="1"/>
</dbReference>
<evidence type="ECO:0000256" key="2">
    <source>
        <dbReference type="SAM" id="Phobius"/>
    </source>
</evidence>
<feature type="compositionally biased region" description="Basic and acidic residues" evidence="1">
    <location>
        <begin position="52"/>
        <end position="68"/>
    </location>
</feature>
<evidence type="ECO:0000313" key="5">
    <source>
        <dbReference type="Proteomes" id="UP000186136"/>
    </source>
</evidence>
<keyword evidence="2" id="KW-0812">Transmembrane</keyword>
<dbReference type="Pfam" id="PF12051">
    <property type="entry name" value="DUF3533"/>
    <property type="match status" value="1"/>
</dbReference>
<dbReference type="InterPro" id="IPR022703">
    <property type="entry name" value="DUF3533"/>
</dbReference>
<dbReference type="OrthoDB" id="2140105at2759"/>
<gene>
    <name evidence="4" type="ORF">PMKS-000393</name>
</gene>
<feature type="transmembrane region" description="Helical" evidence="2">
    <location>
        <begin position="294"/>
        <end position="314"/>
    </location>
</feature>